<dbReference type="Proteomes" id="UP000719766">
    <property type="component" value="Unassembled WGS sequence"/>
</dbReference>
<dbReference type="EMBL" id="JABBWE010000079">
    <property type="protein sequence ID" value="KAG1787401.1"/>
    <property type="molecule type" value="Genomic_DNA"/>
</dbReference>
<dbReference type="GeneID" id="64594459"/>
<reference evidence="1" key="1">
    <citation type="journal article" date="2020" name="New Phytol.">
        <title>Comparative genomics reveals dynamic genome evolution in host specialist ectomycorrhizal fungi.</title>
        <authorList>
            <person name="Lofgren L.A."/>
            <person name="Nguyen N.H."/>
            <person name="Vilgalys R."/>
            <person name="Ruytinx J."/>
            <person name="Liao H.L."/>
            <person name="Branco S."/>
            <person name="Kuo A."/>
            <person name="LaButti K."/>
            <person name="Lipzen A."/>
            <person name="Andreopoulos W."/>
            <person name="Pangilinan J."/>
            <person name="Riley R."/>
            <person name="Hundley H."/>
            <person name="Na H."/>
            <person name="Barry K."/>
            <person name="Grigoriev I.V."/>
            <person name="Stajich J.E."/>
            <person name="Kennedy P.G."/>
        </authorList>
    </citation>
    <scope>NUCLEOTIDE SEQUENCE</scope>
    <source>
        <strain evidence="1">S12</strain>
    </source>
</reference>
<dbReference type="AlphaFoldDB" id="A0A9P7ADZ1"/>
<keyword evidence="2" id="KW-1185">Reference proteome</keyword>
<comment type="caution">
    <text evidence="1">The sequence shown here is derived from an EMBL/GenBank/DDBJ whole genome shotgun (WGS) entry which is preliminary data.</text>
</comment>
<evidence type="ECO:0000313" key="1">
    <source>
        <dbReference type="EMBL" id="KAG1787401.1"/>
    </source>
</evidence>
<evidence type="ECO:0000313" key="2">
    <source>
        <dbReference type="Proteomes" id="UP000719766"/>
    </source>
</evidence>
<dbReference type="OrthoDB" id="3239511at2759"/>
<name>A0A9P7ADZ1_9AGAM</name>
<proteinExistence type="predicted"/>
<accession>A0A9P7ADZ1</accession>
<protein>
    <submittedName>
        <fullName evidence="1">Uncharacterized protein</fullName>
    </submittedName>
</protein>
<sequence length="194" mass="22669">MYISLEVQTKSTIAVGRAEVFEFQNHLEEYIKIVKETDPDMIKNWNFSKIHSRKHIFDDIMAKVLDQMRSNTGQSKSGIYGRPIIRISLIRSVVSGFISSHIEYLDEERCKVLLSWDELEDMDEDDDELFEEHLHIGSPLKNHTSFVQVEEENKSSHAFHQYRKKLATFLNHFLPSHNIPLPEGTTWLKITAHD</sequence>
<organism evidence="1 2">
    <name type="scientific">Suillus plorans</name>
    <dbReference type="NCBI Taxonomy" id="116603"/>
    <lineage>
        <taxon>Eukaryota</taxon>
        <taxon>Fungi</taxon>
        <taxon>Dikarya</taxon>
        <taxon>Basidiomycota</taxon>
        <taxon>Agaricomycotina</taxon>
        <taxon>Agaricomycetes</taxon>
        <taxon>Agaricomycetidae</taxon>
        <taxon>Boletales</taxon>
        <taxon>Suillineae</taxon>
        <taxon>Suillaceae</taxon>
        <taxon>Suillus</taxon>
    </lineage>
</organism>
<dbReference type="RefSeq" id="XP_041154751.1">
    <property type="nucleotide sequence ID" value="XM_041300695.1"/>
</dbReference>
<gene>
    <name evidence="1" type="ORF">HD556DRAFT_1312728</name>
</gene>